<keyword evidence="3" id="KW-1185">Reference proteome</keyword>
<evidence type="ECO:0000313" key="3">
    <source>
        <dbReference type="Proteomes" id="UP001597106"/>
    </source>
</evidence>
<dbReference type="PROSITE" id="PS50943">
    <property type="entry name" value="HTH_CROC1"/>
    <property type="match status" value="1"/>
</dbReference>
<gene>
    <name evidence="2" type="ORF">ACFQ1T_11600</name>
</gene>
<dbReference type="InterPro" id="IPR010982">
    <property type="entry name" value="Lambda_DNA-bd_dom_sf"/>
</dbReference>
<organism evidence="2 3">
    <name type="scientific">Methylophilus glucosoxydans</name>
    <dbReference type="NCBI Taxonomy" id="752553"/>
    <lineage>
        <taxon>Bacteria</taxon>
        <taxon>Pseudomonadati</taxon>
        <taxon>Pseudomonadota</taxon>
        <taxon>Betaproteobacteria</taxon>
        <taxon>Nitrosomonadales</taxon>
        <taxon>Methylophilaceae</taxon>
        <taxon>Methylophilus</taxon>
    </lineage>
</organism>
<evidence type="ECO:0000313" key="2">
    <source>
        <dbReference type="EMBL" id="MFD0930422.1"/>
    </source>
</evidence>
<evidence type="ECO:0000259" key="1">
    <source>
        <dbReference type="PROSITE" id="PS50943"/>
    </source>
</evidence>
<dbReference type="EMBL" id="JBHTJW010000002">
    <property type="protein sequence ID" value="MFD0930422.1"/>
    <property type="molecule type" value="Genomic_DNA"/>
</dbReference>
<dbReference type="CDD" id="cd00093">
    <property type="entry name" value="HTH_XRE"/>
    <property type="match status" value="1"/>
</dbReference>
<dbReference type="SUPFAM" id="SSF47413">
    <property type="entry name" value="lambda repressor-like DNA-binding domains"/>
    <property type="match status" value="1"/>
</dbReference>
<accession>A0ABW3GII3</accession>
<dbReference type="RefSeq" id="WP_379076785.1">
    <property type="nucleotide sequence ID" value="NZ_JBHTJW010000002.1"/>
</dbReference>
<comment type="caution">
    <text evidence="2">The sequence shown here is derived from an EMBL/GenBank/DDBJ whole genome shotgun (WGS) entry which is preliminary data.</text>
</comment>
<proteinExistence type="predicted"/>
<dbReference type="Proteomes" id="UP001597106">
    <property type="component" value="Unassembled WGS sequence"/>
</dbReference>
<name>A0ABW3GII3_9PROT</name>
<sequence length="107" mass="12201">MQTTLYPSVASRLKHANNQKLSGSCVIYVELKTVILKKQLEWGRTITITEIADASGISRMTLHRMLKDRTYNASTEHLNKLCAYLQCDLFTLIRWEPDLPVAQVHVA</sequence>
<dbReference type="InterPro" id="IPR001387">
    <property type="entry name" value="Cro/C1-type_HTH"/>
</dbReference>
<feature type="domain" description="HTH cro/C1-type" evidence="1">
    <location>
        <begin position="46"/>
        <end position="92"/>
    </location>
</feature>
<protein>
    <submittedName>
        <fullName evidence="2">Helix-turn-helix domain-containing protein</fullName>
    </submittedName>
</protein>
<dbReference type="Pfam" id="PF13443">
    <property type="entry name" value="HTH_26"/>
    <property type="match status" value="1"/>
</dbReference>
<reference evidence="3" key="1">
    <citation type="journal article" date="2019" name="Int. J. Syst. Evol. Microbiol.">
        <title>The Global Catalogue of Microorganisms (GCM) 10K type strain sequencing project: providing services to taxonomists for standard genome sequencing and annotation.</title>
        <authorList>
            <consortium name="The Broad Institute Genomics Platform"/>
            <consortium name="The Broad Institute Genome Sequencing Center for Infectious Disease"/>
            <person name="Wu L."/>
            <person name="Ma J."/>
        </authorList>
    </citation>
    <scope>NUCLEOTIDE SEQUENCE [LARGE SCALE GENOMIC DNA]</scope>
    <source>
        <strain evidence="3">CCUG 59685</strain>
    </source>
</reference>
<dbReference type="Gene3D" id="1.10.260.40">
    <property type="entry name" value="lambda repressor-like DNA-binding domains"/>
    <property type="match status" value="1"/>
</dbReference>